<evidence type="ECO:0000313" key="14">
    <source>
        <dbReference type="Proteomes" id="UP000288028"/>
    </source>
</evidence>
<dbReference type="GO" id="GO:0050918">
    <property type="term" value="P:positive chemotaxis"/>
    <property type="evidence" value="ECO:0007669"/>
    <property type="project" value="TreeGrafter"/>
</dbReference>
<evidence type="ECO:0000256" key="4">
    <source>
        <dbReference type="ARBA" id="ARBA00021898"/>
    </source>
</evidence>
<dbReference type="SUPFAM" id="SSF103039">
    <property type="entry name" value="CheC-like"/>
    <property type="match status" value="1"/>
</dbReference>
<feature type="domain" description="Flagellar motor switch protein FliN-like C-terminal" evidence="11">
    <location>
        <begin position="258"/>
        <end position="327"/>
    </location>
</feature>
<evidence type="ECO:0000256" key="1">
    <source>
        <dbReference type="ARBA" id="ARBA00004117"/>
    </source>
</evidence>
<dbReference type="Proteomes" id="UP001268577">
    <property type="component" value="Unassembled WGS sequence"/>
</dbReference>
<evidence type="ECO:0000256" key="2">
    <source>
        <dbReference type="ARBA" id="ARBA00004202"/>
    </source>
</evidence>
<keyword evidence="13" id="KW-0966">Cell projection</keyword>
<dbReference type="Gene3D" id="3.40.1550.10">
    <property type="entry name" value="CheC-like"/>
    <property type="match status" value="1"/>
</dbReference>
<dbReference type="PRINTS" id="PR00955">
    <property type="entry name" value="FLGMOTORFLIM"/>
</dbReference>
<evidence type="ECO:0000256" key="8">
    <source>
        <dbReference type="ARBA" id="ARBA00023136"/>
    </source>
</evidence>
<dbReference type="InterPro" id="IPR036429">
    <property type="entry name" value="SpoA-like_sf"/>
</dbReference>
<name>A0A430B4V4_9ENTE</name>
<dbReference type="Gene3D" id="2.30.330.10">
    <property type="entry name" value="SpoA-like"/>
    <property type="match status" value="1"/>
</dbReference>
<dbReference type="InterPro" id="IPR001689">
    <property type="entry name" value="Flag_FliM"/>
</dbReference>
<dbReference type="AlphaFoldDB" id="A0A430B4V4"/>
<dbReference type="EMBL" id="NGKB01000005">
    <property type="protein sequence ID" value="RSU15355.1"/>
    <property type="molecule type" value="Genomic_DNA"/>
</dbReference>
<reference evidence="13 14" key="1">
    <citation type="submission" date="2017-05" db="EMBL/GenBank/DDBJ databases">
        <title>Vagococcus spp. assemblies.</title>
        <authorList>
            <person name="Gulvik C.A."/>
        </authorList>
    </citation>
    <scope>NUCLEOTIDE SEQUENCE [LARGE SCALE GENOMIC DNA]</scope>
    <source>
        <strain evidence="13 14">SS1714</strain>
    </source>
</reference>
<gene>
    <name evidence="12" type="primary">fliM</name>
    <name evidence="13" type="ORF">CBF28_06425</name>
    <name evidence="12" type="ORF">P7H70_06275</name>
</gene>
<evidence type="ECO:0000256" key="3">
    <source>
        <dbReference type="ARBA" id="ARBA00011049"/>
    </source>
</evidence>
<dbReference type="GO" id="GO:0005886">
    <property type="term" value="C:plasma membrane"/>
    <property type="evidence" value="ECO:0007669"/>
    <property type="project" value="UniProtKB-SubCell"/>
</dbReference>
<dbReference type="EMBL" id="JARQBZ010000009">
    <property type="protein sequence ID" value="MDT2833657.1"/>
    <property type="molecule type" value="Genomic_DNA"/>
</dbReference>
<evidence type="ECO:0000259" key="11">
    <source>
        <dbReference type="Pfam" id="PF01052"/>
    </source>
</evidence>
<protein>
    <recommendedName>
        <fullName evidence="4 10">Flagellar motor switch protein FliM</fullName>
    </recommendedName>
</protein>
<dbReference type="PANTHER" id="PTHR30034:SF6">
    <property type="entry name" value="YOP PROTEINS TRANSLOCATION PROTEIN Q"/>
    <property type="match status" value="1"/>
</dbReference>
<dbReference type="OrthoDB" id="9806941at2"/>
<evidence type="ECO:0000313" key="12">
    <source>
        <dbReference type="EMBL" id="MDT2833657.1"/>
    </source>
</evidence>
<dbReference type="GO" id="GO:0071978">
    <property type="term" value="P:bacterial-type flagellum-dependent swarming motility"/>
    <property type="evidence" value="ECO:0007669"/>
    <property type="project" value="TreeGrafter"/>
</dbReference>
<sequence>MKQVLTQQEIDALLNAMSNGEIDEDTLMSEEKEVGQVKAYDFRRPTKLSKEYINTLFMIFEDFSKYAGNHLSTQIRTNVSLKLASIEQISYDEFIHSIPKFTLLGLFHSTPLNGIQMIEINPQLCMLIVELLCGGSEAQVLKNEEIEKKSFTDIEIAILEEIFKTFVSAFENAWKEITDIESKLDSLDTNPQLLQNMSPNEPVVLVTFTATIFKRNTFINLCVPYVFFEGIIDKLSFRNWFDSDKNFSTIDNEHLQKNIESVDLELEAFLGKTTMTLSDFSQLEVGDTISLDQKITEPLKMYIENQLFSLVKPGKKDDVMAVEILEFSEGES</sequence>
<dbReference type="GO" id="GO:0009425">
    <property type="term" value="C:bacterial-type flagellum basal body"/>
    <property type="evidence" value="ECO:0007669"/>
    <property type="project" value="UniProtKB-SubCell"/>
</dbReference>
<dbReference type="Pfam" id="PF02154">
    <property type="entry name" value="FliM"/>
    <property type="match status" value="1"/>
</dbReference>
<dbReference type="PIRSF" id="PIRSF002888">
    <property type="entry name" value="FliM"/>
    <property type="match status" value="1"/>
</dbReference>
<keyword evidence="13" id="KW-0282">Flagellum</keyword>
<accession>A0A430B4V4</accession>
<dbReference type="CDD" id="cd17908">
    <property type="entry name" value="FliM"/>
    <property type="match status" value="1"/>
</dbReference>
<dbReference type="PANTHER" id="PTHR30034">
    <property type="entry name" value="FLAGELLAR MOTOR SWITCH PROTEIN FLIM"/>
    <property type="match status" value="1"/>
</dbReference>
<dbReference type="Pfam" id="PF01052">
    <property type="entry name" value="FliMN_C"/>
    <property type="match status" value="1"/>
</dbReference>
<keyword evidence="9" id="KW-0975">Bacterial flagellum</keyword>
<keyword evidence="14" id="KW-1185">Reference proteome</keyword>
<dbReference type="NCBIfam" id="TIGR01397">
    <property type="entry name" value="fliM_switch"/>
    <property type="match status" value="1"/>
</dbReference>
<dbReference type="GeneID" id="95580685"/>
<keyword evidence="13" id="KW-0969">Cilium</keyword>
<keyword evidence="6" id="KW-0145">Chemotaxis</keyword>
<keyword evidence="7" id="KW-0283">Flagellar rotation</keyword>
<proteinExistence type="inferred from homology"/>
<comment type="similarity">
    <text evidence="3">Belongs to the FliM family.</text>
</comment>
<evidence type="ECO:0000256" key="10">
    <source>
        <dbReference type="NCBIfam" id="TIGR01397"/>
    </source>
</evidence>
<dbReference type="InterPro" id="IPR028976">
    <property type="entry name" value="CheC-like_sf"/>
</dbReference>
<dbReference type="GO" id="GO:0003774">
    <property type="term" value="F:cytoskeletal motor activity"/>
    <property type="evidence" value="ECO:0007669"/>
    <property type="project" value="InterPro"/>
</dbReference>
<keyword evidence="5" id="KW-1003">Cell membrane</keyword>
<evidence type="ECO:0000256" key="9">
    <source>
        <dbReference type="ARBA" id="ARBA00023143"/>
    </source>
</evidence>
<dbReference type="Proteomes" id="UP000288028">
    <property type="component" value="Unassembled WGS sequence"/>
</dbReference>
<dbReference type="InterPro" id="IPR001543">
    <property type="entry name" value="FliN-like_C"/>
</dbReference>
<dbReference type="SUPFAM" id="SSF101801">
    <property type="entry name" value="Surface presentation of antigens (SPOA)"/>
    <property type="match status" value="1"/>
</dbReference>
<reference evidence="12" key="2">
    <citation type="submission" date="2023-03" db="EMBL/GenBank/DDBJ databases">
        <authorList>
            <person name="Shen W."/>
            <person name="Cai J."/>
        </authorList>
    </citation>
    <scope>NUCLEOTIDE SEQUENCE</scope>
    <source>
        <strain evidence="12">P96-3</strain>
    </source>
</reference>
<evidence type="ECO:0000256" key="6">
    <source>
        <dbReference type="ARBA" id="ARBA00022500"/>
    </source>
</evidence>
<organism evidence="13 14">
    <name type="scientific">Vagococcus carniphilus</name>
    <dbReference type="NCBI Taxonomy" id="218144"/>
    <lineage>
        <taxon>Bacteria</taxon>
        <taxon>Bacillati</taxon>
        <taxon>Bacillota</taxon>
        <taxon>Bacilli</taxon>
        <taxon>Lactobacillales</taxon>
        <taxon>Enterococcaceae</taxon>
        <taxon>Vagococcus</taxon>
    </lineage>
</organism>
<keyword evidence="8" id="KW-0472">Membrane</keyword>
<evidence type="ECO:0000256" key="5">
    <source>
        <dbReference type="ARBA" id="ARBA00022475"/>
    </source>
</evidence>
<evidence type="ECO:0000313" key="13">
    <source>
        <dbReference type="EMBL" id="RSU15355.1"/>
    </source>
</evidence>
<dbReference type="RefSeq" id="WP_126793154.1">
    <property type="nucleotide sequence ID" value="NZ_CP060720.1"/>
</dbReference>
<comment type="subcellular location">
    <subcellularLocation>
        <location evidence="1">Bacterial flagellum basal body</location>
    </subcellularLocation>
    <subcellularLocation>
        <location evidence="2">Cell membrane</location>
        <topology evidence="2">Peripheral membrane protein</topology>
    </subcellularLocation>
</comment>
<comment type="caution">
    <text evidence="13">The sequence shown here is derived from an EMBL/GenBank/DDBJ whole genome shotgun (WGS) entry which is preliminary data.</text>
</comment>
<evidence type="ECO:0000256" key="7">
    <source>
        <dbReference type="ARBA" id="ARBA00022779"/>
    </source>
</evidence>